<reference evidence="2" key="2">
    <citation type="submission" date="2003-08" db="EMBL/GenBank/DDBJ databases">
        <authorList>
            <person name="de la Torre J.R."/>
            <person name="Christianson L.M."/>
            <person name="Beja O."/>
            <person name="Suzuki M.T."/>
            <person name="Karl D.M."/>
            <person name="Heidelberg J.F."/>
            <person name="DeLong E.F."/>
        </authorList>
    </citation>
    <scope>NUCLEOTIDE SEQUENCE</scope>
</reference>
<feature type="transmembrane region" description="Helical" evidence="1">
    <location>
        <begin position="62"/>
        <end position="79"/>
    </location>
</feature>
<keyword evidence="1" id="KW-0472">Membrane</keyword>
<feature type="transmembrane region" description="Helical" evidence="1">
    <location>
        <begin position="39"/>
        <end position="55"/>
    </location>
</feature>
<keyword evidence="1" id="KW-0812">Transmembrane</keyword>
<accession>Q6UCZ8</accession>
<sequence>MIALLAFLYFLYAVTFFYTYKNGYSLAKYLYKRESINKYLSIEIFFLILTSFIVFTNQPLNWIIAILMIAHMVGVIWLVTSPDSYYKIADESMALDDGLMEVINIGVLFVYSALTIFSRIIF</sequence>
<protein>
    <submittedName>
        <fullName evidence="2">Uncharacterized protein</fullName>
    </submittedName>
</protein>
<organism evidence="2">
    <name type="scientific">uncultured marine proteobacterium ANT32C12</name>
    <dbReference type="NCBI Taxonomy" id="248048"/>
    <lineage>
        <taxon>Bacteria</taxon>
        <taxon>Pseudomonadati</taxon>
        <taxon>Pseudomonadota</taxon>
        <taxon>environmental samples</taxon>
    </lineage>
</organism>
<feature type="transmembrane region" description="Helical" evidence="1">
    <location>
        <begin position="99"/>
        <end position="121"/>
    </location>
</feature>
<gene>
    <name evidence="2" type="ORF">ANT32C12.28</name>
</gene>
<reference evidence="2" key="1">
    <citation type="journal article" date="2003" name="Proc. Natl. Acad. Sci. U.S.A.">
        <title>Proteorhodopsin genes are distributed among divergent marine bacterial taxa.</title>
        <authorList>
            <person name="De La Torre J.R."/>
            <person name="Christianson L.M."/>
            <person name="Beja O."/>
            <person name="Suzuki M.T."/>
            <person name="Karl D.M."/>
            <person name="Heidelberg J."/>
            <person name="DeLong E.F."/>
        </authorList>
    </citation>
    <scope>NUCLEOTIDE SEQUENCE</scope>
</reference>
<evidence type="ECO:0000313" key="2">
    <source>
        <dbReference type="EMBL" id="AAR05242.1"/>
    </source>
</evidence>
<evidence type="ECO:0000256" key="1">
    <source>
        <dbReference type="SAM" id="Phobius"/>
    </source>
</evidence>
<proteinExistence type="predicted"/>
<dbReference type="AlphaFoldDB" id="Q6UCZ8"/>
<keyword evidence="1" id="KW-1133">Transmembrane helix</keyword>
<dbReference type="EMBL" id="AY372453">
    <property type="protein sequence ID" value="AAR05242.1"/>
    <property type="molecule type" value="Genomic_DNA"/>
</dbReference>
<name>Q6UCZ8_9PROT</name>